<sequence length="148" mass="16438">MSKIHVEDNYAPGVIYDTIPLHVRHAWRVRNWKGDGREPPARRPTPSRHIEGPPPRMSNSPVRDRGMVHSRRSRSCLHLPPRLTAGGILSRNETQGTPMAWAARSPRALARNESLKTDSDGGKVSLNDGGLSLNGGRLSLLVEARRCR</sequence>
<organism evidence="2">
    <name type="scientific">Micrococcus sp. 28</name>
    <dbReference type="NCBI Taxonomy" id="161213"/>
    <lineage>
        <taxon>Bacteria</taxon>
        <taxon>Bacillati</taxon>
        <taxon>Actinomycetota</taxon>
        <taxon>Actinomycetes</taxon>
        <taxon>Micrococcales</taxon>
        <taxon>Micrococcaceae</taxon>
        <taxon>Micrococcus</taxon>
    </lineage>
</organism>
<evidence type="ECO:0000313" key="2">
    <source>
        <dbReference type="EMBL" id="AAK62504.1"/>
    </source>
</evidence>
<reference evidence="2" key="1">
    <citation type="submission" date="2001-05" db="EMBL/GenBank/DDBJ databases">
        <title>A 50 kb plasmid rich in mobile gene sequences isolated from a marine Micrococcus.</title>
        <authorList>
            <person name="Zhong Z."/>
            <person name="Caspi R."/>
            <person name="Mincer T."/>
            <person name="Helinski D."/>
            <person name="Knauf V."/>
            <person name="Boardman K."/>
            <person name="Wilkinson J.E."/>
            <person name="Shea T."/>
            <person name="DeLoughery C."/>
            <person name="Toukdarian A."/>
        </authorList>
    </citation>
    <scope>NUCLEOTIDE SEQUENCE</scope>
    <source>
        <strain evidence="2">28</strain>
        <plasmid evidence="2">pSD10</plasmid>
    </source>
</reference>
<feature type="region of interest" description="Disordered" evidence="1">
    <location>
        <begin position="33"/>
        <end position="105"/>
    </location>
</feature>
<proteinExistence type="predicted"/>
<geneLocation type="plasmid" evidence="2">
    <name>pSD10</name>
</geneLocation>
<accession>Q8VPP3</accession>
<dbReference type="EMBL" id="AY034092">
    <property type="protein sequence ID" value="AAK62504.1"/>
    <property type="molecule type" value="Genomic_DNA"/>
</dbReference>
<dbReference type="AlphaFoldDB" id="Q8VPP3"/>
<protein>
    <submittedName>
        <fullName evidence="2">MC30</fullName>
    </submittedName>
</protein>
<name>Q8VPP3_9MICC</name>
<keyword evidence="2" id="KW-0614">Plasmid</keyword>
<evidence type="ECO:0000256" key="1">
    <source>
        <dbReference type="SAM" id="MobiDB-lite"/>
    </source>
</evidence>